<evidence type="ECO:0000256" key="5">
    <source>
        <dbReference type="ARBA" id="ARBA00022781"/>
    </source>
</evidence>
<evidence type="ECO:0000256" key="11">
    <source>
        <dbReference type="ARBA" id="ARBA00025614"/>
    </source>
</evidence>
<name>A0A3M0C8D5_9PROT</name>
<dbReference type="PANTHER" id="PTHR33445">
    <property type="entry name" value="ATP SYNTHASE SUBUNIT B', CHLOROPLASTIC"/>
    <property type="match status" value="1"/>
</dbReference>
<dbReference type="AlphaFoldDB" id="A0A3M0C8D5"/>
<dbReference type="HAMAP" id="MF_01398">
    <property type="entry name" value="ATP_synth_b_bprime"/>
    <property type="match status" value="1"/>
</dbReference>
<dbReference type="RefSeq" id="WP_121939540.1">
    <property type="nucleotide sequence ID" value="NZ_REFR01000013.1"/>
</dbReference>
<keyword evidence="15" id="KW-0175">Coiled coil</keyword>
<keyword evidence="17" id="KW-1185">Reference proteome</keyword>
<evidence type="ECO:0000256" key="6">
    <source>
        <dbReference type="ARBA" id="ARBA00022989"/>
    </source>
</evidence>
<dbReference type="EMBL" id="REFR01000013">
    <property type="protein sequence ID" value="RMB04620.1"/>
    <property type="molecule type" value="Genomic_DNA"/>
</dbReference>
<sequence>MASGGEPFYMDPTFWVAGSFAAFVGIGLWQRVHKNIAAMLDARAEAISKQLTEARSLREEAEKSLSDAQARQRETQREADNIVAQAKEDADLMVAATKEQIASLIERRTKAAEDKIAQAEAHALKQVRAAAVDVAVSAAESVLSDKLKGRDGSALITKSIGDVEGKLH</sequence>
<comment type="subunit">
    <text evidence="13">F-type ATPases have 2 components, F(1) - the catalytic core - and F(0) - the membrane proton channel. F(1) has five subunits: alpha(3), beta(3), gamma(1), delta(1), epsilon(1). F(0) has three main subunits: a(1), b(2) and c(10-14). The alpha and beta chains form an alternating ring which encloses part of the gamma chain. F(1) is attached to F(0) by a central stalk formed by the gamma and epsilon chains, while a peripheral stalk is formed by the delta and b chains.</text>
</comment>
<keyword evidence="2 13" id="KW-0813">Transport</keyword>
<dbReference type="OrthoDB" id="8479836at2"/>
<reference evidence="16 17" key="1">
    <citation type="submission" date="2018-10" db="EMBL/GenBank/DDBJ databases">
        <title>Genomic Encyclopedia of Archaeal and Bacterial Type Strains, Phase II (KMG-II): from individual species to whole genera.</title>
        <authorList>
            <person name="Goeker M."/>
        </authorList>
    </citation>
    <scope>NUCLEOTIDE SEQUENCE [LARGE SCALE GENOMIC DNA]</scope>
    <source>
        <strain evidence="16 17">DSM 25217</strain>
    </source>
</reference>
<keyword evidence="5 13" id="KW-0375">Hydrogen ion transport</keyword>
<dbReference type="Pfam" id="PF00430">
    <property type="entry name" value="ATP-synt_B"/>
    <property type="match status" value="1"/>
</dbReference>
<evidence type="ECO:0000256" key="3">
    <source>
        <dbReference type="ARBA" id="ARBA00022547"/>
    </source>
</evidence>
<feature type="transmembrane region" description="Helical" evidence="13">
    <location>
        <begin position="12"/>
        <end position="29"/>
    </location>
</feature>
<keyword evidence="8 13" id="KW-0472">Membrane</keyword>
<keyword evidence="13" id="KW-1003">Cell membrane</keyword>
<evidence type="ECO:0000256" key="9">
    <source>
        <dbReference type="ARBA" id="ARBA00023310"/>
    </source>
</evidence>
<comment type="function">
    <text evidence="11">Component of the F(0) channel, it forms part of the peripheral stalk, linking F(1) to F(0). The b'-subunit is a diverged and duplicated form of b found in plants and photosynthetic bacteria.</text>
</comment>
<dbReference type="InterPro" id="IPR002146">
    <property type="entry name" value="ATP_synth_b/b'su_bac/chlpt"/>
</dbReference>
<evidence type="ECO:0000256" key="7">
    <source>
        <dbReference type="ARBA" id="ARBA00023065"/>
    </source>
</evidence>
<gene>
    <name evidence="13" type="primary">atpF</name>
    <name evidence="16" type="ORF">BXY39_2890</name>
</gene>
<comment type="caution">
    <text evidence="16">The sequence shown here is derived from an EMBL/GenBank/DDBJ whole genome shotgun (WGS) entry which is preliminary data.</text>
</comment>
<proteinExistence type="inferred from homology"/>
<organism evidence="16 17">
    <name type="scientific">Eilatimonas milleporae</name>
    <dbReference type="NCBI Taxonomy" id="911205"/>
    <lineage>
        <taxon>Bacteria</taxon>
        <taxon>Pseudomonadati</taxon>
        <taxon>Pseudomonadota</taxon>
        <taxon>Alphaproteobacteria</taxon>
        <taxon>Kordiimonadales</taxon>
        <taxon>Kordiimonadaceae</taxon>
        <taxon>Eilatimonas</taxon>
    </lineage>
</organism>
<dbReference type="Proteomes" id="UP000271227">
    <property type="component" value="Unassembled WGS sequence"/>
</dbReference>
<evidence type="ECO:0000256" key="8">
    <source>
        <dbReference type="ARBA" id="ARBA00023136"/>
    </source>
</evidence>
<evidence type="ECO:0000256" key="12">
    <source>
        <dbReference type="ARBA" id="ARBA00037847"/>
    </source>
</evidence>
<dbReference type="GO" id="GO:0046933">
    <property type="term" value="F:proton-transporting ATP synthase activity, rotational mechanism"/>
    <property type="evidence" value="ECO:0007669"/>
    <property type="project" value="UniProtKB-UniRule"/>
</dbReference>
<keyword evidence="6 13" id="KW-1133">Transmembrane helix</keyword>
<dbReference type="GO" id="GO:0045259">
    <property type="term" value="C:proton-transporting ATP synthase complex"/>
    <property type="evidence" value="ECO:0007669"/>
    <property type="project" value="UniProtKB-KW"/>
</dbReference>
<evidence type="ECO:0000256" key="13">
    <source>
        <dbReference type="HAMAP-Rule" id="MF_01398"/>
    </source>
</evidence>
<dbReference type="GO" id="GO:0005886">
    <property type="term" value="C:plasma membrane"/>
    <property type="evidence" value="ECO:0007669"/>
    <property type="project" value="UniProtKB-SubCell"/>
</dbReference>
<comment type="similarity">
    <text evidence="1 13 14">Belongs to the ATPase B chain family.</text>
</comment>
<evidence type="ECO:0000256" key="1">
    <source>
        <dbReference type="ARBA" id="ARBA00005513"/>
    </source>
</evidence>
<evidence type="ECO:0000256" key="15">
    <source>
        <dbReference type="SAM" id="Coils"/>
    </source>
</evidence>
<keyword evidence="7 13" id="KW-0406">Ion transport</keyword>
<dbReference type="GO" id="GO:0046961">
    <property type="term" value="F:proton-transporting ATPase activity, rotational mechanism"/>
    <property type="evidence" value="ECO:0007669"/>
    <property type="project" value="TreeGrafter"/>
</dbReference>
<evidence type="ECO:0000256" key="14">
    <source>
        <dbReference type="RuleBase" id="RU003848"/>
    </source>
</evidence>
<keyword evidence="3 13" id="KW-0138">CF(0)</keyword>
<protein>
    <recommendedName>
        <fullName evidence="13">ATP synthase subunit b</fullName>
    </recommendedName>
    <alternativeName>
        <fullName evidence="13">ATP synthase F(0) sector subunit b</fullName>
    </alternativeName>
    <alternativeName>
        <fullName evidence="13">ATPase subunit I</fullName>
    </alternativeName>
    <alternativeName>
        <fullName evidence="13">F-type ATPase subunit b</fullName>
        <shortName evidence="13">F-ATPase subunit b</shortName>
    </alternativeName>
</protein>
<comment type="function">
    <text evidence="10 13">F(1)F(0) ATP synthase produces ATP from ADP in the presence of a proton or sodium gradient. F-type ATPases consist of two structural domains, F(1) containing the extramembraneous catalytic core and F(0) containing the membrane proton channel, linked together by a central stalk and a peripheral stalk. During catalysis, ATP synthesis in the catalytic domain of F(1) is coupled via a rotary mechanism of the central stalk subunits to proton translocation.</text>
</comment>
<dbReference type="GO" id="GO:0012505">
    <property type="term" value="C:endomembrane system"/>
    <property type="evidence" value="ECO:0007669"/>
    <property type="project" value="UniProtKB-SubCell"/>
</dbReference>
<keyword evidence="4 13" id="KW-0812">Transmembrane</keyword>
<feature type="coiled-coil region" evidence="15">
    <location>
        <begin position="44"/>
        <end position="122"/>
    </location>
</feature>
<evidence type="ECO:0000256" key="4">
    <source>
        <dbReference type="ARBA" id="ARBA00022692"/>
    </source>
</evidence>
<evidence type="ECO:0000256" key="10">
    <source>
        <dbReference type="ARBA" id="ARBA00025198"/>
    </source>
</evidence>
<comment type="subcellular location">
    <subcellularLocation>
        <location evidence="13">Cell membrane</location>
        <topology evidence="13">Single-pass membrane protein</topology>
    </subcellularLocation>
    <subcellularLocation>
        <location evidence="12">Endomembrane system</location>
        <topology evidence="12">Single-pass membrane protein</topology>
    </subcellularLocation>
</comment>
<keyword evidence="9 13" id="KW-0066">ATP synthesis</keyword>
<accession>A0A3M0C8D5</accession>
<evidence type="ECO:0000256" key="2">
    <source>
        <dbReference type="ARBA" id="ARBA00022448"/>
    </source>
</evidence>
<dbReference type="PANTHER" id="PTHR33445:SF1">
    <property type="entry name" value="ATP SYNTHASE SUBUNIT B"/>
    <property type="match status" value="1"/>
</dbReference>
<dbReference type="CDD" id="cd06503">
    <property type="entry name" value="ATP-synt_Fo_b"/>
    <property type="match status" value="1"/>
</dbReference>
<dbReference type="InParanoid" id="A0A3M0C8D5"/>
<dbReference type="InterPro" id="IPR050059">
    <property type="entry name" value="ATP_synthase_B_chain"/>
</dbReference>
<evidence type="ECO:0000313" key="16">
    <source>
        <dbReference type="EMBL" id="RMB04620.1"/>
    </source>
</evidence>
<evidence type="ECO:0000313" key="17">
    <source>
        <dbReference type="Proteomes" id="UP000271227"/>
    </source>
</evidence>